<proteinExistence type="inferred from homology"/>
<sequence length="351" mass="38059">MKLIKVLVVDDSAFMRKMITDLLEKDKRIKVVGTARNGKESLIKAKDLLPDVITMDIEMPVMDGLTALAHMMKEKPKPVVMLSSLTSEGADSTLKAMSLGAVDFVLKPSGSISLDIEKVEKELHSKVITASKASLPKRFSTKKLSPLQIPLKVNNNQHSIVAIGTSTGGPRALQEVITHLPADFPAPILIVQHMPKGFTLSLANRLDQLAAIHVKEAEEGEKLRNGVAYIAPGDFHMGVILNHREPVIALSQDPPHLGHRPAVNHLYKSLANLDGYKTVAVVMTGMGSDGMDGLLELKRQCPQTYCIAESADTCIVYGMPKAVILAKLANEIVPLDDINHRIGQVISGRGN</sequence>
<evidence type="ECO:0000259" key="6">
    <source>
        <dbReference type="PROSITE" id="PS50110"/>
    </source>
</evidence>
<keyword evidence="1 3" id="KW-0378">Hydrolase</keyword>
<gene>
    <name evidence="3" type="primary">cheB</name>
    <name evidence="8" type="ORF">P9989_10505</name>
</gene>
<keyword evidence="3 5" id="KW-0597">Phosphoprotein</keyword>
<evidence type="ECO:0000313" key="9">
    <source>
        <dbReference type="Proteomes" id="UP001221597"/>
    </source>
</evidence>
<dbReference type="RefSeq" id="WP_283078701.1">
    <property type="nucleotide sequence ID" value="NZ_CP121671.1"/>
</dbReference>
<dbReference type="InterPro" id="IPR000673">
    <property type="entry name" value="Sig_transdc_resp-reg_Me-estase"/>
</dbReference>
<name>A0ABY8J3U3_9BACI</name>
<dbReference type="NCBIfam" id="NF001965">
    <property type="entry name" value="PRK00742.1"/>
    <property type="match status" value="1"/>
</dbReference>
<dbReference type="CDD" id="cd16432">
    <property type="entry name" value="CheB_Rec"/>
    <property type="match status" value="1"/>
</dbReference>
<reference evidence="8 9" key="1">
    <citation type="submission" date="2023-04" db="EMBL/GenBank/DDBJ databases">
        <title>Genome sequence of Halobacillus naozhouensis KACC 21980.</title>
        <authorList>
            <person name="Kim S."/>
            <person name="Heo J."/>
            <person name="Kwon S.-W."/>
        </authorList>
    </citation>
    <scope>NUCLEOTIDE SEQUENCE [LARGE SCALE GENOMIC DNA]</scope>
    <source>
        <strain evidence="8 9">KCTC 13234</strain>
    </source>
</reference>
<dbReference type="InterPro" id="IPR035909">
    <property type="entry name" value="CheB_C"/>
</dbReference>
<feature type="domain" description="CheB-type methylesterase" evidence="7">
    <location>
        <begin position="150"/>
        <end position="349"/>
    </location>
</feature>
<dbReference type="InterPro" id="IPR011006">
    <property type="entry name" value="CheY-like_superfamily"/>
</dbReference>
<evidence type="ECO:0000259" key="7">
    <source>
        <dbReference type="PROSITE" id="PS50122"/>
    </source>
</evidence>
<dbReference type="InterPro" id="IPR001789">
    <property type="entry name" value="Sig_transdc_resp-reg_receiver"/>
</dbReference>
<dbReference type="PANTHER" id="PTHR42872:SF3">
    <property type="entry name" value="PROTEIN-GLUTAMATE METHYLESTERASE_PROTEIN-GLUTAMINE GLUTAMINASE 1"/>
    <property type="match status" value="1"/>
</dbReference>
<evidence type="ECO:0000256" key="4">
    <source>
        <dbReference type="PROSITE-ProRule" id="PRU00050"/>
    </source>
</evidence>
<keyword evidence="3" id="KW-0963">Cytoplasm</keyword>
<dbReference type="Proteomes" id="UP001221597">
    <property type="component" value="Chromosome"/>
</dbReference>
<feature type="modified residue" description="4-aspartylphosphate" evidence="3 5">
    <location>
        <position position="56"/>
    </location>
</feature>
<dbReference type="Pfam" id="PF01339">
    <property type="entry name" value="CheB_methylest"/>
    <property type="match status" value="1"/>
</dbReference>
<dbReference type="PROSITE" id="PS50122">
    <property type="entry name" value="CHEB"/>
    <property type="match status" value="1"/>
</dbReference>
<comment type="similarity">
    <text evidence="3">Belongs to the CheB family.</text>
</comment>
<evidence type="ECO:0000313" key="8">
    <source>
        <dbReference type="EMBL" id="WFT76756.1"/>
    </source>
</evidence>
<evidence type="ECO:0000256" key="1">
    <source>
        <dbReference type="ARBA" id="ARBA00022801"/>
    </source>
</evidence>
<comment type="PTM">
    <text evidence="3">Phosphorylated by CheA. Phosphorylation of the N-terminal regulatory domain activates the methylesterase activity.</text>
</comment>
<feature type="active site" evidence="3 4">
    <location>
        <position position="193"/>
    </location>
</feature>
<dbReference type="Pfam" id="PF00072">
    <property type="entry name" value="Response_reg"/>
    <property type="match status" value="1"/>
</dbReference>
<dbReference type="PIRSF" id="PIRSF000876">
    <property type="entry name" value="RR_chemtxs_CheB"/>
    <property type="match status" value="1"/>
</dbReference>
<dbReference type="GO" id="GO:0008984">
    <property type="term" value="F:protein-glutamate methylesterase activity"/>
    <property type="evidence" value="ECO:0007669"/>
    <property type="project" value="UniProtKB-EC"/>
</dbReference>
<comment type="subcellular location">
    <subcellularLocation>
        <location evidence="3">Cytoplasm</location>
    </subcellularLocation>
</comment>
<dbReference type="SMART" id="SM00448">
    <property type="entry name" value="REC"/>
    <property type="match status" value="1"/>
</dbReference>
<keyword evidence="3 4" id="KW-0145">Chemotaxis</keyword>
<accession>A0ABY8J3U3</accession>
<dbReference type="EC" id="3.1.1.61" evidence="3"/>
<dbReference type="EC" id="3.5.1.44" evidence="3"/>
<dbReference type="PROSITE" id="PS50110">
    <property type="entry name" value="RESPONSE_REGULATORY"/>
    <property type="match status" value="1"/>
</dbReference>
<feature type="active site" evidence="3 4">
    <location>
        <position position="166"/>
    </location>
</feature>
<protein>
    <recommendedName>
        <fullName evidence="3">Protein-glutamate methylesterase/protein-glutamine glutaminase</fullName>
        <ecNumber evidence="3">3.1.1.61</ecNumber>
        <ecNumber evidence="3">3.5.1.44</ecNumber>
    </recommendedName>
</protein>
<dbReference type="InterPro" id="IPR008248">
    <property type="entry name" value="CheB-like"/>
</dbReference>
<comment type="catalytic activity">
    <reaction evidence="2 3">
        <text>[protein]-L-glutamate 5-O-methyl ester + H2O = L-glutamyl-[protein] + methanol + H(+)</text>
        <dbReference type="Rhea" id="RHEA:23236"/>
        <dbReference type="Rhea" id="RHEA-COMP:10208"/>
        <dbReference type="Rhea" id="RHEA-COMP:10311"/>
        <dbReference type="ChEBI" id="CHEBI:15377"/>
        <dbReference type="ChEBI" id="CHEBI:15378"/>
        <dbReference type="ChEBI" id="CHEBI:17790"/>
        <dbReference type="ChEBI" id="CHEBI:29973"/>
        <dbReference type="ChEBI" id="CHEBI:82795"/>
        <dbReference type="EC" id="3.1.1.61"/>
    </reaction>
</comment>
<feature type="active site" evidence="3 4">
    <location>
        <position position="289"/>
    </location>
</feature>
<evidence type="ECO:0000256" key="3">
    <source>
        <dbReference type="HAMAP-Rule" id="MF_00099"/>
    </source>
</evidence>
<dbReference type="CDD" id="cd17541">
    <property type="entry name" value="REC_CheB-like"/>
    <property type="match status" value="1"/>
</dbReference>
<dbReference type="SUPFAM" id="SSF52738">
    <property type="entry name" value="Methylesterase CheB, C-terminal domain"/>
    <property type="match status" value="1"/>
</dbReference>
<evidence type="ECO:0000256" key="2">
    <source>
        <dbReference type="ARBA" id="ARBA00048267"/>
    </source>
</evidence>
<comment type="domain">
    <text evidence="3">Contains a C-terminal catalytic domain, and an N-terminal region which modulates catalytic activity.</text>
</comment>
<comment type="function">
    <text evidence="3">Involved in chemotaxis. Part of a chemotaxis signal transduction system that modulates chemotaxis in response to various stimuli. Catalyzes the demethylation of specific methylglutamate residues introduced into the chemoreceptors (methyl-accepting chemotaxis proteins or MCP) by CheR. Also mediates the irreversible deamidation of specific glutamine residues to glutamic acid.</text>
</comment>
<feature type="domain" description="Response regulatory" evidence="6">
    <location>
        <begin position="5"/>
        <end position="122"/>
    </location>
</feature>
<evidence type="ECO:0000256" key="5">
    <source>
        <dbReference type="PROSITE-ProRule" id="PRU00169"/>
    </source>
</evidence>
<dbReference type="Gene3D" id="3.40.50.2300">
    <property type="match status" value="1"/>
</dbReference>
<organism evidence="8 9">
    <name type="scientific">Halobacillus naozhouensis</name>
    <dbReference type="NCBI Taxonomy" id="554880"/>
    <lineage>
        <taxon>Bacteria</taxon>
        <taxon>Bacillati</taxon>
        <taxon>Bacillota</taxon>
        <taxon>Bacilli</taxon>
        <taxon>Bacillales</taxon>
        <taxon>Bacillaceae</taxon>
        <taxon>Halobacillus</taxon>
    </lineage>
</organism>
<dbReference type="HAMAP" id="MF_00099">
    <property type="entry name" value="CheB_chemtxs"/>
    <property type="match status" value="1"/>
</dbReference>
<dbReference type="EMBL" id="CP121671">
    <property type="protein sequence ID" value="WFT76756.1"/>
    <property type="molecule type" value="Genomic_DNA"/>
</dbReference>
<keyword evidence="9" id="KW-1185">Reference proteome</keyword>
<dbReference type="SUPFAM" id="SSF52172">
    <property type="entry name" value="CheY-like"/>
    <property type="match status" value="1"/>
</dbReference>
<dbReference type="PANTHER" id="PTHR42872">
    <property type="entry name" value="PROTEIN-GLUTAMATE METHYLESTERASE/PROTEIN-GLUTAMINE GLUTAMINASE"/>
    <property type="match status" value="1"/>
</dbReference>
<comment type="catalytic activity">
    <reaction evidence="3">
        <text>L-glutaminyl-[protein] + H2O = L-glutamyl-[protein] + NH4(+)</text>
        <dbReference type="Rhea" id="RHEA:16441"/>
        <dbReference type="Rhea" id="RHEA-COMP:10207"/>
        <dbReference type="Rhea" id="RHEA-COMP:10208"/>
        <dbReference type="ChEBI" id="CHEBI:15377"/>
        <dbReference type="ChEBI" id="CHEBI:28938"/>
        <dbReference type="ChEBI" id="CHEBI:29973"/>
        <dbReference type="ChEBI" id="CHEBI:30011"/>
        <dbReference type="EC" id="3.5.1.44"/>
    </reaction>
</comment>
<dbReference type="Gene3D" id="3.40.50.180">
    <property type="entry name" value="Methylesterase CheB, C-terminal domain"/>
    <property type="match status" value="1"/>
</dbReference>